<evidence type="ECO:0000313" key="1">
    <source>
        <dbReference type="EMBL" id="AYO53940.1"/>
    </source>
</evidence>
<accession>A0A3G2T149</accession>
<dbReference type="Proteomes" id="UP000279962">
    <property type="component" value="Chromosome"/>
</dbReference>
<gene>
    <name evidence="1" type="ORF">CDG68_09985</name>
</gene>
<dbReference type="AlphaFoldDB" id="A0A3G2T149"/>
<sequence>MNENTLLLAECGRGEFSKENNLISYDRINSKLIDRRCVKDSENSRAEFQATTGFFYRFFDWNKNIRCAALFLENDQLIFNFEKQEYIIKTVRTTRFLLWKKIIINNLKLKVYSPIKTIFIATDMFPEDVEPIYGRFSNLLSTSQIQEFIAFLKVRKDKI</sequence>
<evidence type="ECO:0000313" key="2">
    <source>
        <dbReference type="Proteomes" id="UP000279962"/>
    </source>
</evidence>
<proteinExistence type="predicted"/>
<organism evidence="1 2">
    <name type="scientific">Acinetobacter wuhouensis</name>
    <dbReference type="NCBI Taxonomy" id="1879050"/>
    <lineage>
        <taxon>Bacteria</taxon>
        <taxon>Pseudomonadati</taxon>
        <taxon>Pseudomonadota</taxon>
        <taxon>Gammaproteobacteria</taxon>
        <taxon>Moraxellales</taxon>
        <taxon>Moraxellaceae</taxon>
        <taxon>Acinetobacter</taxon>
    </lineage>
</organism>
<reference evidence="1 2" key="1">
    <citation type="submission" date="2018-10" db="EMBL/GenBank/DDBJ databases">
        <title>The complete genome of Acinetobacter wuhouensis strain WCHAW010062.</title>
        <authorList>
            <person name="Hu Y."/>
            <person name="Long H."/>
            <person name="Feng Y."/>
            <person name="Zong Z."/>
        </authorList>
    </citation>
    <scope>NUCLEOTIDE SEQUENCE [LARGE SCALE GENOMIC DNA]</scope>
    <source>
        <strain evidence="1 2">WCHAW010062</strain>
    </source>
</reference>
<dbReference type="RefSeq" id="WP_087552763.1">
    <property type="nucleotide sequence ID" value="NZ_CP033133.1"/>
</dbReference>
<dbReference type="EMBL" id="CP033133">
    <property type="protein sequence ID" value="AYO53940.1"/>
    <property type="molecule type" value="Genomic_DNA"/>
</dbReference>
<name>A0A3G2T149_9GAMM</name>
<protein>
    <submittedName>
        <fullName evidence="1">Uncharacterized protein</fullName>
    </submittedName>
</protein>